<gene>
    <name evidence="3" type="ordered locus">Lcho_1264</name>
</gene>
<feature type="compositionally biased region" description="Low complexity" evidence="1">
    <location>
        <begin position="101"/>
        <end position="115"/>
    </location>
</feature>
<feature type="chain" id="PRO_5002773035" evidence="2">
    <location>
        <begin position="26"/>
        <end position="133"/>
    </location>
</feature>
<dbReference type="Proteomes" id="UP000001693">
    <property type="component" value="Chromosome"/>
</dbReference>
<evidence type="ECO:0000256" key="2">
    <source>
        <dbReference type="SAM" id="SignalP"/>
    </source>
</evidence>
<evidence type="ECO:0000313" key="3">
    <source>
        <dbReference type="EMBL" id="ACB33533.1"/>
    </source>
</evidence>
<dbReference type="eggNOG" id="ENOG5033A2G">
    <property type="taxonomic scope" value="Bacteria"/>
</dbReference>
<dbReference type="OrthoDB" id="7022621at2"/>
<dbReference type="AlphaFoldDB" id="B1Y5E5"/>
<proteinExistence type="predicted"/>
<keyword evidence="4" id="KW-1185">Reference proteome</keyword>
<name>B1Y5E5_LEPCP</name>
<feature type="region of interest" description="Disordered" evidence="1">
    <location>
        <begin position="46"/>
        <end position="84"/>
    </location>
</feature>
<organism evidence="3 4">
    <name type="scientific">Leptothrix cholodnii (strain ATCC 51168 / LMG 8142 / SP-6)</name>
    <name type="common">Leptothrix discophora (strain SP-6)</name>
    <dbReference type="NCBI Taxonomy" id="395495"/>
    <lineage>
        <taxon>Bacteria</taxon>
        <taxon>Pseudomonadati</taxon>
        <taxon>Pseudomonadota</taxon>
        <taxon>Betaproteobacteria</taxon>
        <taxon>Burkholderiales</taxon>
        <taxon>Sphaerotilaceae</taxon>
        <taxon>Leptothrix</taxon>
    </lineage>
</organism>
<feature type="signal peptide" evidence="2">
    <location>
        <begin position="1"/>
        <end position="25"/>
    </location>
</feature>
<dbReference type="KEGG" id="lch:Lcho_1264"/>
<keyword evidence="2" id="KW-0732">Signal</keyword>
<feature type="region of interest" description="Disordered" evidence="1">
    <location>
        <begin position="101"/>
        <end position="133"/>
    </location>
</feature>
<protein>
    <submittedName>
        <fullName evidence="3">Multi-Cu oxidase</fullName>
    </submittedName>
</protein>
<evidence type="ECO:0000256" key="1">
    <source>
        <dbReference type="SAM" id="MobiDB-lite"/>
    </source>
</evidence>
<dbReference type="STRING" id="395495.Lcho_1264"/>
<sequence length="133" mass="13326" precursor="true">MPAIPIAAVALTAATLFLAAPPAPAQPVAGSTAPAAAADATVVRAPARPDPLDPRAGVPPLRHRSSLAGYRASKEPAPVDWREANDTTARVGGWRAYAREAQASDAGAPAAASAPVTKTPQDMPAGGGHHHGH</sequence>
<dbReference type="EMBL" id="CP001013">
    <property type="protein sequence ID" value="ACB33533.1"/>
    <property type="molecule type" value="Genomic_DNA"/>
</dbReference>
<evidence type="ECO:0000313" key="4">
    <source>
        <dbReference type="Proteomes" id="UP000001693"/>
    </source>
</evidence>
<reference evidence="3 4" key="1">
    <citation type="submission" date="2008-03" db="EMBL/GenBank/DDBJ databases">
        <title>Complete sequence of Leptothrix cholodnii SP-6.</title>
        <authorList>
            <consortium name="US DOE Joint Genome Institute"/>
            <person name="Copeland A."/>
            <person name="Lucas S."/>
            <person name="Lapidus A."/>
            <person name="Glavina del Rio T."/>
            <person name="Dalin E."/>
            <person name="Tice H."/>
            <person name="Bruce D."/>
            <person name="Goodwin L."/>
            <person name="Pitluck S."/>
            <person name="Chertkov O."/>
            <person name="Brettin T."/>
            <person name="Detter J.C."/>
            <person name="Han C."/>
            <person name="Kuske C.R."/>
            <person name="Schmutz J."/>
            <person name="Larimer F."/>
            <person name="Land M."/>
            <person name="Hauser L."/>
            <person name="Kyrpides N."/>
            <person name="Lykidis A."/>
            <person name="Emerson D."/>
            <person name="Richardson P."/>
        </authorList>
    </citation>
    <scope>NUCLEOTIDE SEQUENCE [LARGE SCALE GENOMIC DNA]</scope>
    <source>
        <strain evidence="4">ATCC 51168 / LMG 8142 / SP-6</strain>
    </source>
</reference>
<dbReference type="HOGENOM" id="CLU_1904110_0_0_4"/>
<dbReference type="RefSeq" id="WP_012346295.1">
    <property type="nucleotide sequence ID" value="NC_010524.1"/>
</dbReference>
<accession>B1Y5E5</accession>